<dbReference type="Pfam" id="PF03845">
    <property type="entry name" value="Spore_permease"/>
    <property type="match status" value="1"/>
</dbReference>
<name>A0A1M6P9H6_PARC5</name>
<dbReference type="Proteomes" id="UP000184465">
    <property type="component" value="Unassembled WGS sequence"/>
</dbReference>
<evidence type="ECO:0000313" key="10">
    <source>
        <dbReference type="Proteomes" id="UP000184465"/>
    </source>
</evidence>
<feature type="transmembrane region" description="Helical" evidence="8">
    <location>
        <begin position="12"/>
        <end position="30"/>
    </location>
</feature>
<reference evidence="9 10" key="1">
    <citation type="submission" date="2016-11" db="EMBL/GenBank/DDBJ databases">
        <authorList>
            <person name="Jaros S."/>
            <person name="Januszkiewicz K."/>
            <person name="Wedrychowicz H."/>
        </authorList>
    </citation>
    <scope>NUCLEOTIDE SEQUENCE [LARGE SCALE GENOMIC DNA]</scope>
    <source>
        <strain evidence="9 10">DSM 15212</strain>
    </source>
</reference>
<sequence length="370" mass="41304">MSKEVISDIQAICLIILFISGGALALPTGAAAGSDLWLAILMALILAIPLYMVYARLLSLYPGKDLFDILEDIFGRFFGKALGLIFIWFTFHLGVLVLRDQGEFLITLSLPETPMIVPIILVTLLCIWIVKAGMETMGRWANLFVILDAPIPTIVILMLIPQMDLSNIQPVLYDGIRSFLKGTLEALVFPFGDVVVFLMIFFALKPRDSKKSIFIKGLLWGGLLIAGVSLAEILVLGEDLYLSTYYPNHNVAGKVSIGELLQRLEVIAVVATLTSFFLKVSVCLLAVSNGMSKIFGFKDYKILATPIALLMCNFSCFIFDSTIYKFRWLMETTTYYFLPYQIILPIIILIFAQIKKRNNGRSVKKENKSV</sequence>
<accession>A0A1M6P9H6</accession>
<feature type="transmembrane region" description="Helical" evidence="8">
    <location>
        <begin position="36"/>
        <end position="57"/>
    </location>
</feature>
<evidence type="ECO:0000256" key="4">
    <source>
        <dbReference type="ARBA" id="ARBA00022544"/>
    </source>
</evidence>
<keyword evidence="7 8" id="KW-0472">Membrane</keyword>
<dbReference type="InterPro" id="IPR004761">
    <property type="entry name" value="Spore_GerAB"/>
</dbReference>
<feature type="transmembrane region" description="Helical" evidence="8">
    <location>
        <begin position="266"/>
        <end position="288"/>
    </location>
</feature>
<dbReference type="PANTHER" id="PTHR34975:SF2">
    <property type="entry name" value="SPORE GERMINATION PROTEIN A2"/>
    <property type="match status" value="1"/>
</dbReference>
<dbReference type="GO" id="GO:0009847">
    <property type="term" value="P:spore germination"/>
    <property type="evidence" value="ECO:0007669"/>
    <property type="project" value="InterPro"/>
</dbReference>
<keyword evidence="10" id="KW-1185">Reference proteome</keyword>
<feature type="transmembrane region" description="Helical" evidence="8">
    <location>
        <begin position="217"/>
        <end position="237"/>
    </location>
</feature>
<protein>
    <submittedName>
        <fullName evidence="9">Spore germination protein KB</fullName>
    </submittedName>
</protein>
<dbReference type="Gene3D" id="1.20.1740.10">
    <property type="entry name" value="Amino acid/polyamine transporter I"/>
    <property type="match status" value="1"/>
</dbReference>
<evidence type="ECO:0000256" key="1">
    <source>
        <dbReference type="ARBA" id="ARBA00004141"/>
    </source>
</evidence>
<dbReference type="OrthoDB" id="1675410at2"/>
<evidence type="ECO:0000256" key="3">
    <source>
        <dbReference type="ARBA" id="ARBA00022448"/>
    </source>
</evidence>
<dbReference type="STRING" id="1121301.SAMN02745912_02070"/>
<comment type="similarity">
    <text evidence="2">Belongs to the amino acid-polyamine-organocation (APC) superfamily. Spore germination protein (SGP) (TC 2.A.3.9) family.</text>
</comment>
<dbReference type="GO" id="GO:0016020">
    <property type="term" value="C:membrane"/>
    <property type="evidence" value="ECO:0007669"/>
    <property type="project" value="UniProtKB-SubCell"/>
</dbReference>
<dbReference type="NCBIfam" id="TIGR00912">
    <property type="entry name" value="2A0309"/>
    <property type="match status" value="1"/>
</dbReference>
<feature type="transmembrane region" description="Helical" evidence="8">
    <location>
        <begin position="115"/>
        <end position="133"/>
    </location>
</feature>
<dbReference type="PANTHER" id="PTHR34975">
    <property type="entry name" value="SPORE GERMINATION PROTEIN A2"/>
    <property type="match status" value="1"/>
</dbReference>
<keyword evidence="4" id="KW-0309">Germination</keyword>
<evidence type="ECO:0000256" key="6">
    <source>
        <dbReference type="ARBA" id="ARBA00022989"/>
    </source>
</evidence>
<dbReference type="EMBL" id="FRAG01000022">
    <property type="protein sequence ID" value="SHK04588.1"/>
    <property type="molecule type" value="Genomic_DNA"/>
</dbReference>
<keyword evidence="6 8" id="KW-1133">Transmembrane helix</keyword>
<keyword evidence="3" id="KW-0813">Transport</keyword>
<evidence type="ECO:0000313" key="9">
    <source>
        <dbReference type="EMBL" id="SHK04588.1"/>
    </source>
</evidence>
<feature type="transmembrane region" description="Helical" evidence="8">
    <location>
        <begin position="187"/>
        <end position="205"/>
    </location>
</feature>
<evidence type="ECO:0000256" key="2">
    <source>
        <dbReference type="ARBA" id="ARBA00007998"/>
    </source>
</evidence>
<evidence type="ECO:0000256" key="8">
    <source>
        <dbReference type="SAM" id="Phobius"/>
    </source>
</evidence>
<evidence type="ECO:0000256" key="5">
    <source>
        <dbReference type="ARBA" id="ARBA00022692"/>
    </source>
</evidence>
<organism evidence="9 10">
    <name type="scientific">Paramaledivibacter caminithermalis (strain DSM 15212 / CIP 107654 / DViRD3)</name>
    <name type="common">Clostridium caminithermale</name>
    <dbReference type="NCBI Taxonomy" id="1121301"/>
    <lineage>
        <taxon>Bacteria</taxon>
        <taxon>Bacillati</taxon>
        <taxon>Bacillota</taxon>
        <taxon>Clostridia</taxon>
        <taxon>Peptostreptococcales</taxon>
        <taxon>Caminicellaceae</taxon>
        <taxon>Paramaledivibacter</taxon>
    </lineage>
</organism>
<feature type="transmembrane region" description="Helical" evidence="8">
    <location>
        <begin position="336"/>
        <end position="354"/>
    </location>
</feature>
<gene>
    <name evidence="9" type="ORF">SAMN02745912_02070</name>
</gene>
<dbReference type="RefSeq" id="WP_073149579.1">
    <property type="nucleotide sequence ID" value="NZ_FRAG01000022.1"/>
</dbReference>
<dbReference type="AlphaFoldDB" id="A0A1M6P9H6"/>
<feature type="transmembrane region" description="Helical" evidence="8">
    <location>
        <begin position="140"/>
        <end position="160"/>
    </location>
</feature>
<keyword evidence="5 8" id="KW-0812">Transmembrane</keyword>
<feature type="transmembrane region" description="Helical" evidence="8">
    <location>
        <begin position="300"/>
        <end position="324"/>
    </location>
</feature>
<feature type="transmembrane region" description="Helical" evidence="8">
    <location>
        <begin position="77"/>
        <end position="95"/>
    </location>
</feature>
<evidence type="ECO:0000256" key="7">
    <source>
        <dbReference type="ARBA" id="ARBA00023136"/>
    </source>
</evidence>
<comment type="subcellular location">
    <subcellularLocation>
        <location evidence="1">Membrane</location>
        <topology evidence="1">Multi-pass membrane protein</topology>
    </subcellularLocation>
</comment>
<proteinExistence type="inferred from homology"/>